<protein>
    <recommendedName>
        <fullName evidence="4">Essential protein Yae1 N-terminal domain-containing protein</fullName>
    </recommendedName>
</protein>
<accession>A0A197JKZ1</accession>
<keyword evidence="1" id="KW-1133">Transmembrane helix</keyword>
<evidence type="ECO:0000313" key="3">
    <source>
        <dbReference type="Proteomes" id="UP000078512"/>
    </source>
</evidence>
<gene>
    <name evidence="2" type="ORF">K457DRAFT_141546</name>
</gene>
<evidence type="ECO:0000256" key="1">
    <source>
        <dbReference type="SAM" id="Phobius"/>
    </source>
</evidence>
<keyword evidence="1" id="KW-0472">Membrane</keyword>
<keyword evidence="1" id="KW-0812">Transmembrane</keyword>
<name>A0A197JKZ1_9FUNG</name>
<dbReference type="EMBL" id="KV442084">
    <property type="protein sequence ID" value="OAQ25044.1"/>
    <property type="molecule type" value="Genomic_DNA"/>
</dbReference>
<dbReference type="STRING" id="1314771.A0A197JKZ1"/>
<proteinExistence type="predicted"/>
<dbReference type="AlphaFoldDB" id="A0A197JKZ1"/>
<reference evidence="2 3" key="1">
    <citation type="submission" date="2016-05" db="EMBL/GenBank/DDBJ databases">
        <title>Genome sequencing reveals origins of a unique bacterial endosymbiosis in the earliest lineages of terrestrial Fungi.</title>
        <authorList>
            <consortium name="DOE Joint Genome Institute"/>
            <person name="Uehling J."/>
            <person name="Gryganskyi A."/>
            <person name="Hameed K."/>
            <person name="Tschaplinski T."/>
            <person name="Misztal P."/>
            <person name="Wu S."/>
            <person name="Desiro A."/>
            <person name="Vande Pol N."/>
            <person name="Du Z.-Y."/>
            <person name="Zienkiewicz A."/>
            <person name="Zienkiewicz K."/>
            <person name="Morin E."/>
            <person name="Tisserant E."/>
            <person name="Splivallo R."/>
            <person name="Hainaut M."/>
            <person name="Henrissat B."/>
            <person name="Ohm R."/>
            <person name="Kuo A."/>
            <person name="Yan J."/>
            <person name="Lipzen A."/>
            <person name="Nolan M."/>
            <person name="Labutti K."/>
            <person name="Barry K."/>
            <person name="Goldstein A."/>
            <person name="Labbe J."/>
            <person name="Schadt C."/>
            <person name="Tuskan G."/>
            <person name="Grigoriev I."/>
            <person name="Martin F."/>
            <person name="Vilgalys R."/>
            <person name="Bonito G."/>
        </authorList>
    </citation>
    <scope>NUCLEOTIDE SEQUENCE [LARGE SCALE GENOMIC DNA]</scope>
    <source>
        <strain evidence="2 3">AG-77</strain>
    </source>
</reference>
<evidence type="ECO:0000313" key="2">
    <source>
        <dbReference type="EMBL" id="OAQ25044.1"/>
    </source>
</evidence>
<feature type="transmembrane region" description="Helical" evidence="1">
    <location>
        <begin position="107"/>
        <end position="124"/>
    </location>
</feature>
<evidence type="ECO:0008006" key="4">
    <source>
        <dbReference type="Google" id="ProtNLM"/>
    </source>
</evidence>
<dbReference type="OrthoDB" id="48036at2759"/>
<organism evidence="2 3">
    <name type="scientific">Linnemannia elongata AG-77</name>
    <dbReference type="NCBI Taxonomy" id="1314771"/>
    <lineage>
        <taxon>Eukaryota</taxon>
        <taxon>Fungi</taxon>
        <taxon>Fungi incertae sedis</taxon>
        <taxon>Mucoromycota</taxon>
        <taxon>Mortierellomycotina</taxon>
        <taxon>Mortierellomycetes</taxon>
        <taxon>Mortierellales</taxon>
        <taxon>Mortierellaceae</taxon>
        <taxon>Linnemannia</taxon>
    </lineage>
</organism>
<keyword evidence="3" id="KW-1185">Reference proteome</keyword>
<sequence length="145" mass="15984">MCNDTVASQGLCDYFCGFLYDDGYTQGSEEGYSKGFEGGYSKGYDVGFLKGSDEGFAKGFEGGYSKGSDDGFAKGFEAGYKNGHDKGYYKGLYDADYPISYLINNQVLVIENVIFCVILIFLWLKWNKPQTEVSTEKRGYGAIGP</sequence>
<dbReference type="Proteomes" id="UP000078512">
    <property type="component" value="Unassembled WGS sequence"/>
</dbReference>